<feature type="transmembrane region" description="Helical" evidence="1">
    <location>
        <begin position="259"/>
        <end position="279"/>
    </location>
</feature>
<keyword evidence="4" id="KW-1185">Reference proteome</keyword>
<accession>A0A2J6R9P8</accession>
<proteinExistence type="predicted"/>
<dbReference type="STRING" id="1149755.A0A2J6R9P8"/>
<dbReference type="PANTHER" id="PTHR34502:SF5">
    <property type="entry name" value="DUF6594 DOMAIN-CONTAINING PROTEIN"/>
    <property type="match status" value="1"/>
</dbReference>
<dbReference type="AlphaFoldDB" id="A0A2J6R9P8"/>
<organism evidence="3 4">
    <name type="scientific">Hyaloscypha variabilis (strain UAMH 11265 / GT02V1 / F)</name>
    <name type="common">Meliniomyces variabilis</name>
    <dbReference type="NCBI Taxonomy" id="1149755"/>
    <lineage>
        <taxon>Eukaryota</taxon>
        <taxon>Fungi</taxon>
        <taxon>Dikarya</taxon>
        <taxon>Ascomycota</taxon>
        <taxon>Pezizomycotina</taxon>
        <taxon>Leotiomycetes</taxon>
        <taxon>Helotiales</taxon>
        <taxon>Hyaloscyphaceae</taxon>
        <taxon>Hyaloscypha</taxon>
        <taxon>Hyaloscypha variabilis</taxon>
    </lineage>
</organism>
<keyword evidence="1" id="KW-0472">Membrane</keyword>
<evidence type="ECO:0000259" key="2">
    <source>
        <dbReference type="Pfam" id="PF20237"/>
    </source>
</evidence>
<dbReference type="Proteomes" id="UP000235786">
    <property type="component" value="Unassembled WGS sequence"/>
</dbReference>
<evidence type="ECO:0000256" key="1">
    <source>
        <dbReference type="SAM" id="Phobius"/>
    </source>
</evidence>
<evidence type="ECO:0000313" key="4">
    <source>
        <dbReference type="Proteomes" id="UP000235786"/>
    </source>
</evidence>
<dbReference type="InterPro" id="IPR046529">
    <property type="entry name" value="DUF6594"/>
</dbReference>
<feature type="transmembrane region" description="Helical" evidence="1">
    <location>
        <begin position="207"/>
        <end position="227"/>
    </location>
</feature>
<name>A0A2J6R9P8_HYAVF</name>
<feature type="transmembrane region" description="Helical" evidence="1">
    <location>
        <begin position="233"/>
        <end position="252"/>
    </location>
</feature>
<protein>
    <recommendedName>
        <fullName evidence="2">DUF6594 domain-containing protein</fullName>
    </recommendedName>
</protein>
<dbReference type="OrthoDB" id="5342093at2759"/>
<sequence length="286" mass="32997">MTDEGHAKVATLLSHHSELAIFRRFSKLNFQNLLYLQAELTHLEANLKKLVDRDAQNPNRQQYSRDWWVLAQNDDEHDDREQWDKFLQIRDKLKEYNEHLAQAVFLDSLKAPNKYDHAFIARWFTHEKTGNYPLLGIDWQIWSKDSTDLITIHRRAPYSPFSRHLAKTIIPYLHSRVFWRWKKHADPESGTGLCHYEDRKVERVVDILVTVLASLIPIASILILYFVDNTLDRLAITVAFTGIFAFSLTVTTRARRVEVFAATSAFAAVLVVFVTGSNAPTPGPPA</sequence>
<keyword evidence="1" id="KW-0812">Transmembrane</keyword>
<feature type="domain" description="DUF6594" evidence="2">
    <location>
        <begin position="8"/>
        <end position="271"/>
    </location>
</feature>
<dbReference type="EMBL" id="KZ613952">
    <property type="protein sequence ID" value="PMD35249.1"/>
    <property type="molecule type" value="Genomic_DNA"/>
</dbReference>
<dbReference type="PANTHER" id="PTHR34502">
    <property type="entry name" value="DUF6594 DOMAIN-CONTAINING PROTEIN-RELATED"/>
    <property type="match status" value="1"/>
</dbReference>
<evidence type="ECO:0000313" key="3">
    <source>
        <dbReference type="EMBL" id="PMD35249.1"/>
    </source>
</evidence>
<keyword evidence="1" id="KW-1133">Transmembrane helix</keyword>
<gene>
    <name evidence="3" type="ORF">L207DRAFT_637633</name>
</gene>
<dbReference type="Pfam" id="PF20237">
    <property type="entry name" value="DUF6594"/>
    <property type="match status" value="1"/>
</dbReference>
<reference evidence="3 4" key="1">
    <citation type="submission" date="2016-04" db="EMBL/GenBank/DDBJ databases">
        <title>A degradative enzymes factory behind the ericoid mycorrhizal symbiosis.</title>
        <authorList>
            <consortium name="DOE Joint Genome Institute"/>
            <person name="Martino E."/>
            <person name="Morin E."/>
            <person name="Grelet G."/>
            <person name="Kuo A."/>
            <person name="Kohler A."/>
            <person name="Daghino S."/>
            <person name="Barry K."/>
            <person name="Choi C."/>
            <person name="Cichocki N."/>
            <person name="Clum A."/>
            <person name="Copeland A."/>
            <person name="Hainaut M."/>
            <person name="Haridas S."/>
            <person name="Labutti K."/>
            <person name="Lindquist E."/>
            <person name="Lipzen A."/>
            <person name="Khouja H.-R."/>
            <person name="Murat C."/>
            <person name="Ohm R."/>
            <person name="Olson A."/>
            <person name="Spatafora J."/>
            <person name="Veneault-Fourrey C."/>
            <person name="Henrissat B."/>
            <person name="Grigoriev I."/>
            <person name="Martin F."/>
            <person name="Perotto S."/>
        </authorList>
    </citation>
    <scope>NUCLEOTIDE SEQUENCE [LARGE SCALE GENOMIC DNA]</scope>
    <source>
        <strain evidence="3 4">F</strain>
    </source>
</reference>